<gene>
    <name evidence="2" type="ORF">ABID47_001356</name>
</gene>
<organism evidence="2 3">
    <name type="scientific">Paenibacillus favisporus</name>
    <dbReference type="NCBI Taxonomy" id="221028"/>
    <lineage>
        <taxon>Bacteria</taxon>
        <taxon>Bacillati</taxon>
        <taxon>Bacillota</taxon>
        <taxon>Bacilli</taxon>
        <taxon>Bacillales</taxon>
        <taxon>Paenibacillaceae</taxon>
        <taxon>Paenibacillus</taxon>
    </lineage>
</organism>
<dbReference type="GO" id="GO:0016301">
    <property type="term" value="F:kinase activity"/>
    <property type="evidence" value="ECO:0007669"/>
    <property type="project" value="UniProtKB-KW"/>
</dbReference>
<dbReference type="Proteomes" id="UP001549098">
    <property type="component" value="Unassembled WGS sequence"/>
</dbReference>
<comment type="caution">
    <text evidence="2">The sequence shown here is derived from an EMBL/GenBank/DDBJ whole genome shotgun (WGS) entry which is preliminary data.</text>
</comment>
<keyword evidence="2" id="KW-0808">Transferase</keyword>
<reference evidence="2 3" key="1">
    <citation type="submission" date="2024-06" db="EMBL/GenBank/DDBJ databases">
        <title>Genomic Encyclopedia of Type Strains, Phase IV (KMG-IV): sequencing the most valuable type-strain genomes for metagenomic binning, comparative biology and taxonomic classification.</title>
        <authorList>
            <person name="Goeker M."/>
        </authorList>
    </citation>
    <scope>NUCLEOTIDE SEQUENCE [LARGE SCALE GENOMIC DNA]</scope>
    <source>
        <strain evidence="2 3">DSM 17253</strain>
    </source>
</reference>
<proteinExistence type="predicted"/>
<dbReference type="RefSeq" id="WP_354495403.1">
    <property type="nucleotide sequence ID" value="NZ_JBEPLV010000001.1"/>
</dbReference>
<sequence>MFEFEPKWYWISLIMLLIIVLVLWFSGLWKYSMLVVAIMNGLTSIRFWKEKEENRHIAFLIAAVLFLLSFFISLNKP</sequence>
<keyword evidence="1" id="KW-0812">Transmembrane</keyword>
<name>A0ABV2EYQ9_9BACL</name>
<feature type="transmembrane region" description="Helical" evidence="1">
    <location>
        <begin position="7"/>
        <end position="25"/>
    </location>
</feature>
<keyword evidence="1" id="KW-0472">Membrane</keyword>
<accession>A0ABV2EYQ9</accession>
<evidence type="ECO:0000256" key="1">
    <source>
        <dbReference type="SAM" id="Phobius"/>
    </source>
</evidence>
<evidence type="ECO:0000313" key="3">
    <source>
        <dbReference type="Proteomes" id="UP001549098"/>
    </source>
</evidence>
<keyword evidence="2" id="KW-0418">Kinase</keyword>
<keyword evidence="3" id="KW-1185">Reference proteome</keyword>
<feature type="transmembrane region" description="Helical" evidence="1">
    <location>
        <begin position="57"/>
        <end position="74"/>
    </location>
</feature>
<evidence type="ECO:0000313" key="2">
    <source>
        <dbReference type="EMBL" id="MET3544762.1"/>
    </source>
</evidence>
<keyword evidence="1" id="KW-1133">Transmembrane helix</keyword>
<protein>
    <submittedName>
        <fullName evidence="2">Signal transduction histidine kinase</fullName>
    </submittedName>
</protein>
<dbReference type="EMBL" id="JBEPLV010000001">
    <property type="protein sequence ID" value="MET3544762.1"/>
    <property type="molecule type" value="Genomic_DNA"/>
</dbReference>